<evidence type="ECO:0000256" key="7">
    <source>
        <dbReference type="SAM" id="SignalP"/>
    </source>
</evidence>
<dbReference type="RefSeq" id="WP_088712391.1">
    <property type="nucleotide sequence ID" value="NZ_NFZT01000001.1"/>
</dbReference>
<evidence type="ECO:0000313" key="8">
    <source>
        <dbReference type="EMBL" id="OWV33618.1"/>
    </source>
</evidence>
<dbReference type="InterPro" id="IPR050682">
    <property type="entry name" value="ModA/WtpA"/>
</dbReference>
<feature type="chain" id="PRO_5013143738" evidence="7">
    <location>
        <begin position="19"/>
        <end position="254"/>
    </location>
</feature>
<gene>
    <name evidence="8" type="ORF">B5C34_09185</name>
</gene>
<evidence type="ECO:0000256" key="3">
    <source>
        <dbReference type="ARBA" id="ARBA00022723"/>
    </source>
</evidence>
<feature type="binding site" evidence="6">
    <location>
        <position position="170"/>
    </location>
    <ligand>
        <name>molybdate</name>
        <dbReference type="ChEBI" id="CHEBI:36264"/>
    </ligand>
</feature>
<organism evidence="8 9">
    <name type="scientific">Pacificimonas flava</name>
    <dbReference type="NCBI Taxonomy" id="1234595"/>
    <lineage>
        <taxon>Bacteria</taxon>
        <taxon>Pseudomonadati</taxon>
        <taxon>Pseudomonadota</taxon>
        <taxon>Alphaproteobacteria</taxon>
        <taxon>Sphingomonadales</taxon>
        <taxon>Sphingosinicellaceae</taxon>
        <taxon>Pacificimonas</taxon>
    </lineage>
</organism>
<name>A0A219B760_9SPHN</name>
<reference evidence="9" key="1">
    <citation type="submission" date="2017-05" db="EMBL/GenBank/DDBJ databases">
        <authorList>
            <person name="Lin X."/>
        </authorList>
    </citation>
    <scope>NUCLEOTIDE SEQUENCE [LARGE SCALE GENOMIC DNA]</scope>
    <source>
        <strain evidence="9">JLT2012</strain>
    </source>
</reference>
<dbReference type="Gene3D" id="3.40.190.10">
    <property type="entry name" value="Periplasmic binding protein-like II"/>
    <property type="match status" value="2"/>
</dbReference>
<feature type="binding site" evidence="6">
    <location>
        <position position="188"/>
    </location>
    <ligand>
        <name>molybdate</name>
        <dbReference type="ChEBI" id="CHEBI:36264"/>
    </ligand>
</feature>
<dbReference type="GO" id="GO:0030973">
    <property type="term" value="F:molybdate ion binding"/>
    <property type="evidence" value="ECO:0007669"/>
    <property type="project" value="TreeGrafter"/>
</dbReference>
<dbReference type="PANTHER" id="PTHR30632:SF17">
    <property type="entry name" value="MOLYBDATE-BINDING PROTEIN MODA"/>
    <property type="match status" value="1"/>
</dbReference>
<feature type="binding site" evidence="6">
    <location>
        <position position="61"/>
    </location>
    <ligand>
        <name>molybdate</name>
        <dbReference type="ChEBI" id="CHEBI:36264"/>
    </ligand>
</feature>
<dbReference type="Proteomes" id="UP000198462">
    <property type="component" value="Unassembled WGS sequence"/>
</dbReference>
<dbReference type="EMBL" id="NFZT01000001">
    <property type="protein sequence ID" value="OWV33618.1"/>
    <property type="molecule type" value="Genomic_DNA"/>
</dbReference>
<dbReference type="GO" id="GO:0030288">
    <property type="term" value="C:outer membrane-bounded periplasmic space"/>
    <property type="evidence" value="ECO:0007669"/>
    <property type="project" value="TreeGrafter"/>
</dbReference>
<dbReference type="FunFam" id="3.40.190.10:FF:000035">
    <property type="entry name" value="Molybdate ABC transporter substrate-binding protein"/>
    <property type="match status" value="1"/>
</dbReference>
<accession>A0A219B760</accession>
<feature type="binding site" evidence="6">
    <location>
        <position position="33"/>
    </location>
    <ligand>
        <name>molybdate</name>
        <dbReference type="ChEBI" id="CHEBI:36264"/>
    </ligand>
</feature>
<evidence type="ECO:0000256" key="6">
    <source>
        <dbReference type="PIRSR" id="PIRSR004846-1"/>
    </source>
</evidence>
<keyword evidence="4 7" id="KW-0732">Signal</keyword>
<evidence type="ECO:0000256" key="4">
    <source>
        <dbReference type="ARBA" id="ARBA00022729"/>
    </source>
</evidence>
<evidence type="ECO:0000256" key="2">
    <source>
        <dbReference type="ARBA" id="ARBA00022505"/>
    </source>
</evidence>
<keyword evidence="9" id="KW-1185">Reference proteome</keyword>
<evidence type="ECO:0000256" key="5">
    <source>
        <dbReference type="ARBA" id="ARBA00062515"/>
    </source>
</evidence>
<proteinExistence type="inferred from homology"/>
<dbReference type="NCBIfam" id="TIGR01256">
    <property type="entry name" value="modA"/>
    <property type="match status" value="1"/>
</dbReference>
<dbReference type="PIRSF" id="PIRSF004846">
    <property type="entry name" value="ModA"/>
    <property type="match status" value="1"/>
</dbReference>
<protein>
    <submittedName>
        <fullName evidence="8">Molybdate ABC transporter substrate-binding protein</fullName>
    </submittedName>
</protein>
<dbReference type="GO" id="GO:0015689">
    <property type="term" value="P:molybdate ion transport"/>
    <property type="evidence" value="ECO:0007669"/>
    <property type="project" value="InterPro"/>
</dbReference>
<comment type="subunit">
    <text evidence="5">The complex is composed of two ATP-binding proteins (ModC), two transmembrane proteins (ModB) and a solute-binding protein (ModA).</text>
</comment>
<keyword evidence="2 6" id="KW-0500">Molybdenum</keyword>
<feature type="binding site" evidence="6">
    <location>
        <position position="143"/>
    </location>
    <ligand>
        <name>molybdate</name>
        <dbReference type="ChEBI" id="CHEBI:36264"/>
    </ligand>
</feature>
<dbReference type="Pfam" id="PF13531">
    <property type="entry name" value="SBP_bac_11"/>
    <property type="match status" value="1"/>
</dbReference>
<dbReference type="PANTHER" id="PTHR30632">
    <property type="entry name" value="MOLYBDATE-BINDING PERIPLASMIC PROTEIN"/>
    <property type="match status" value="1"/>
</dbReference>
<comment type="caution">
    <text evidence="8">The sequence shown here is derived from an EMBL/GenBank/DDBJ whole genome shotgun (WGS) entry which is preliminary data.</text>
</comment>
<sequence>MKSAVSCLLFLLSFLALCDPAAAKGPLVLVAASMTDAAEAAADEYVRTTRHERPVISAAATSALARQVASGARADLFISADEAWMDWLVQRDLVHPRSRTDIARNRLVLVSAKQREWIDSRAGLLQALGKGRLAVAEPESVPAGRYAHAALSRLGAWGAVANRLAPVENVRAALALVERGAAPLGVVYQTDARATSHVAVVGRFAETAHPPIVYPAAILIASTHPETTAFLDFLTSNAGRGTLAKFGFGPAVTG</sequence>
<comment type="similarity">
    <text evidence="1">Belongs to the bacterial solute-binding protein ModA family.</text>
</comment>
<dbReference type="OrthoDB" id="9785015at2"/>
<evidence type="ECO:0000256" key="1">
    <source>
        <dbReference type="ARBA" id="ARBA00009175"/>
    </source>
</evidence>
<keyword evidence="3 6" id="KW-0479">Metal-binding</keyword>
<dbReference type="GO" id="GO:0046872">
    <property type="term" value="F:metal ion binding"/>
    <property type="evidence" value="ECO:0007669"/>
    <property type="project" value="UniProtKB-KW"/>
</dbReference>
<dbReference type="GO" id="GO:1901359">
    <property type="term" value="F:tungstate binding"/>
    <property type="evidence" value="ECO:0007669"/>
    <property type="project" value="UniProtKB-ARBA"/>
</dbReference>
<dbReference type="AlphaFoldDB" id="A0A219B760"/>
<feature type="signal peptide" evidence="7">
    <location>
        <begin position="1"/>
        <end position="18"/>
    </location>
</feature>
<dbReference type="SUPFAM" id="SSF53850">
    <property type="entry name" value="Periplasmic binding protein-like II"/>
    <property type="match status" value="1"/>
</dbReference>
<dbReference type="InterPro" id="IPR005950">
    <property type="entry name" value="ModA"/>
</dbReference>
<evidence type="ECO:0000313" key="9">
    <source>
        <dbReference type="Proteomes" id="UP000198462"/>
    </source>
</evidence>